<reference evidence="1 2" key="1">
    <citation type="journal article" date="2024" name="Commun. Biol.">
        <title>Comparative genomic analysis of thermophilic fungi reveals convergent evolutionary adaptations and gene losses.</title>
        <authorList>
            <person name="Steindorff A.S."/>
            <person name="Aguilar-Pontes M.V."/>
            <person name="Robinson A.J."/>
            <person name="Andreopoulos B."/>
            <person name="LaButti K."/>
            <person name="Kuo A."/>
            <person name="Mondo S."/>
            <person name="Riley R."/>
            <person name="Otillar R."/>
            <person name="Haridas S."/>
            <person name="Lipzen A."/>
            <person name="Grimwood J."/>
            <person name="Schmutz J."/>
            <person name="Clum A."/>
            <person name="Reid I.D."/>
            <person name="Moisan M.C."/>
            <person name="Butler G."/>
            <person name="Nguyen T.T.M."/>
            <person name="Dewar K."/>
            <person name="Conant G."/>
            <person name="Drula E."/>
            <person name="Henrissat B."/>
            <person name="Hansel C."/>
            <person name="Singer S."/>
            <person name="Hutchinson M.I."/>
            <person name="de Vries R.P."/>
            <person name="Natvig D.O."/>
            <person name="Powell A.J."/>
            <person name="Tsang A."/>
            <person name="Grigoriev I.V."/>
        </authorList>
    </citation>
    <scope>NUCLEOTIDE SEQUENCE [LARGE SCALE GENOMIC DNA]</scope>
    <source>
        <strain evidence="1 2">CBS 494.80</strain>
    </source>
</reference>
<keyword evidence="2" id="KW-1185">Reference proteome</keyword>
<sequence>MAKIGRPRIYPRKSEKTGYQRIKNAWKDSLKTIISLRSEVQTLKSK</sequence>
<evidence type="ECO:0000313" key="1">
    <source>
        <dbReference type="EMBL" id="KAL2059704.1"/>
    </source>
</evidence>
<name>A0ABR4BRK0_9HELO</name>
<dbReference type="EMBL" id="JAZHXI010000047">
    <property type="protein sequence ID" value="KAL2059704.1"/>
    <property type="molecule type" value="Genomic_DNA"/>
</dbReference>
<proteinExistence type="predicted"/>
<gene>
    <name evidence="1" type="ORF">VTL71DRAFT_12259</name>
</gene>
<comment type="caution">
    <text evidence="1">The sequence shown here is derived from an EMBL/GenBank/DDBJ whole genome shotgun (WGS) entry which is preliminary data.</text>
</comment>
<accession>A0ABR4BRK0</accession>
<protein>
    <submittedName>
        <fullName evidence="1">Uncharacterized protein</fullName>
    </submittedName>
</protein>
<evidence type="ECO:0000313" key="2">
    <source>
        <dbReference type="Proteomes" id="UP001595075"/>
    </source>
</evidence>
<dbReference type="Proteomes" id="UP001595075">
    <property type="component" value="Unassembled WGS sequence"/>
</dbReference>
<organism evidence="1 2">
    <name type="scientific">Oculimacula yallundae</name>
    <dbReference type="NCBI Taxonomy" id="86028"/>
    <lineage>
        <taxon>Eukaryota</taxon>
        <taxon>Fungi</taxon>
        <taxon>Dikarya</taxon>
        <taxon>Ascomycota</taxon>
        <taxon>Pezizomycotina</taxon>
        <taxon>Leotiomycetes</taxon>
        <taxon>Helotiales</taxon>
        <taxon>Ploettnerulaceae</taxon>
        <taxon>Oculimacula</taxon>
    </lineage>
</organism>